<feature type="transmembrane region" description="Helical" evidence="1">
    <location>
        <begin position="46"/>
        <end position="66"/>
    </location>
</feature>
<feature type="domain" description="Type VI secretion system component TssM1 helical" evidence="5">
    <location>
        <begin position="971"/>
        <end position="1072"/>
    </location>
</feature>
<dbReference type="Pfam" id="PF06744">
    <property type="entry name" value="IcmF_C"/>
    <property type="match status" value="1"/>
</dbReference>
<comment type="caution">
    <text evidence="6">The sequence shown here is derived from an EMBL/GenBank/DDBJ whole genome shotgun (WGS) entry which is preliminary data.</text>
</comment>
<evidence type="ECO:0000256" key="1">
    <source>
        <dbReference type="SAM" id="Phobius"/>
    </source>
</evidence>
<keyword evidence="7" id="KW-1185">Reference proteome</keyword>
<dbReference type="Proteomes" id="UP000035068">
    <property type="component" value="Unassembled WGS sequence"/>
</dbReference>
<dbReference type="SUPFAM" id="SSF52540">
    <property type="entry name" value="P-loop containing nucleoside triphosphate hydrolases"/>
    <property type="match status" value="1"/>
</dbReference>
<evidence type="ECO:0000259" key="2">
    <source>
        <dbReference type="Pfam" id="PF06744"/>
    </source>
</evidence>
<dbReference type="CDD" id="cd00882">
    <property type="entry name" value="Ras_like_GTPase"/>
    <property type="match status" value="1"/>
</dbReference>
<reference evidence="6 7" key="1">
    <citation type="submission" date="2014-12" db="EMBL/GenBank/DDBJ databases">
        <title>Genomes of Geoalkalibacter ferrihydriticus and Geoalkalibacter subterraneus, two haloalkaliphilic metal-reducing members of the Geobacteraceae.</title>
        <authorList>
            <person name="Badalamenti J.P."/>
            <person name="Torres C.I."/>
            <person name="Krajmalnik-Brown R."/>
            <person name="Bond D.R."/>
        </authorList>
    </citation>
    <scope>NUCLEOTIDE SEQUENCE [LARGE SCALE GENOMIC DNA]</scope>
    <source>
        <strain evidence="6 7">DSM 17813</strain>
    </source>
</reference>
<proteinExistence type="predicted"/>
<evidence type="ECO:0000313" key="6">
    <source>
        <dbReference type="EMBL" id="KIH76527.1"/>
    </source>
</evidence>
<dbReference type="Gene3D" id="3.40.50.300">
    <property type="entry name" value="P-loop containing nucleotide triphosphate hydrolases"/>
    <property type="match status" value="1"/>
</dbReference>
<keyword evidence="1" id="KW-1133">Transmembrane helix</keyword>
<keyword evidence="1" id="KW-0472">Membrane</keyword>
<keyword evidence="1" id="KW-0812">Transmembrane</keyword>
<dbReference type="PANTHER" id="PTHR36153">
    <property type="entry name" value="INNER MEMBRANE PROTEIN-RELATED"/>
    <property type="match status" value="1"/>
</dbReference>
<dbReference type="Pfam" id="PF14331">
    <property type="entry name" value="IcmF-related_N"/>
    <property type="match status" value="1"/>
</dbReference>
<dbReference type="InterPro" id="IPR053156">
    <property type="entry name" value="T6SS_TssM-like"/>
</dbReference>
<dbReference type="EMBL" id="JWJD01000003">
    <property type="protein sequence ID" value="KIH76527.1"/>
    <property type="molecule type" value="Genomic_DNA"/>
</dbReference>
<dbReference type="InterPro" id="IPR025743">
    <property type="entry name" value="TssM1_N"/>
</dbReference>
<sequence length="1208" mass="136886">MKSFLLLLQGYLLGRTGSRVVGVLLLISLVWWAGPYVGLTNETLRLGIIVAILLLILLAWAVRLLLVRRRAGRFQAELQGQSGDVEDDRRFEIEELQKKMNDAVATLKASELGVSHRGSAALYALPWFMIIGPSAAGKTTLLRHSGLHFPYAEEGDIDIRGFGGTRNCDWWFSNEAVLLDTAGRYTTEPGDHGEWKAFLALLRKHRRRMPINGVLVAISLEDLLTSDQAATAQHVKIIRDRIDELTTDLGCLVPVYLVITKCDLLHGFVSFFEDLSEHDRNQVWGAWLGENANPETLVENFHNHLKELYERLCAMRLRKLSMQRRFAAKALIHEFPAEFQVAATRLGEFARLLLKPNPYQETPRFCGVYLTSATQEGTPLQRILGNLRQAFGYVEENAPAKPETTRSYFIKKVFQDIIFANAQAGMKTRRRELLARLLKSTWVTASLALIAGSFMVLSTSLTSNTLLVQRGSAAAEQVRASLVAAEPQPREVLEALDALFAHYRDLRDYERKLPWHLVLGVYQGGVQIDPSRRLLLEGLELNFFQPVARALEFRLENQIRQWETFDEKGREKIRRDFYEDLRTYLMLAQPEHLDTDAALPLLTRVWREELTRGLPQDAEKNFVSDERLGELAAFFLAHLHQQNPAQWAVAPWPARETVVEQAREQLRTPPNAQRLYAQIIGKAKTQVNPRTLEDLIRGYDFGLLNSSFTLPGVFTERAWREFVRPEIAQAVRAASRGDWVIGLQRDPEVEEEIEMRAPNGEYTNPELATRLEKEIRQIYFADYAEAWFGLLESVRIAPFTSLEDASRKILTLARSDGPIGELMRVVSRNINLADGVNPGIEALAAAVEDEQRATRNLVPELDGPLRDLRKFCDPADKMTVSLLVNQYLLAISAMQGEIERLGAAVDVPREAAGYAANILTGGGASSELYKSWVSTTSLLGGIEARTRRVAGNLLMAPLRQSWQVILGQTRKDLQRSWRNSVYAAYGQKVEGRFPFSAQGRDAALVDVTDFFRPEDGVLWDFVNNNLAPFLTRERNGWRQKTWLDQGPGFNRNLLSGLERAQLISASLFRRGSDEPEVQFYLYPMPSRGLSEMYLESNGQHYRYRNEPQEWRQFRWPGDMGRLGARIHGLTGLGTGRAELGFEGVWGIFHLLDRADLTVESGTHYLSVWDLDDGNGRPVTVQFRIRADRENNIFERGLFSKLNLPESIF</sequence>
<dbReference type="NCBIfam" id="TIGR03348">
    <property type="entry name" value="VI_IcmF"/>
    <property type="match status" value="1"/>
</dbReference>
<feature type="domain" description="IcmF-related" evidence="3">
    <location>
        <begin position="493"/>
        <end position="830"/>
    </location>
</feature>
<dbReference type="InterPro" id="IPR027417">
    <property type="entry name" value="P-loop_NTPase"/>
</dbReference>
<dbReference type="AlphaFoldDB" id="A0A0C2HUN4"/>
<dbReference type="InterPro" id="IPR009612">
    <property type="entry name" value="IcmF-rel"/>
</dbReference>
<evidence type="ECO:0000313" key="7">
    <source>
        <dbReference type="Proteomes" id="UP000035068"/>
    </source>
</evidence>
<evidence type="ECO:0008006" key="8">
    <source>
        <dbReference type="Google" id="ProtNLM"/>
    </source>
</evidence>
<accession>A0A0C2HUN4</accession>
<organism evidence="6 7">
    <name type="scientific">Geoalkalibacter ferrihydriticus DSM 17813</name>
    <dbReference type="NCBI Taxonomy" id="1121915"/>
    <lineage>
        <taxon>Bacteria</taxon>
        <taxon>Pseudomonadati</taxon>
        <taxon>Thermodesulfobacteriota</taxon>
        <taxon>Desulfuromonadia</taxon>
        <taxon>Desulfuromonadales</taxon>
        <taxon>Geoalkalibacteraceae</taxon>
        <taxon>Geoalkalibacter</taxon>
    </lineage>
</organism>
<protein>
    <recommendedName>
        <fullName evidence="8">Type VI secretion protein IcmF</fullName>
    </recommendedName>
</protein>
<dbReference type="PANTHER" id="PTHR36153:SF1">
    <property type="entry name" value="TYPE VI SECRETION SYSTEM COMPONENT TSSM1"/>
    <property type="match status" value="1"/>
</dbReference>
<feature type="domain" description="Type VI secretion system IcmF C-terminal" evidence="2">
    <location>
        <begin position="1080"/>
        <end position="1183"/>
    </location>
</feature>
<name>A0A0C2HUN4_9BACT</name>
<dbReference type="Pfam" id="PF06761">
    <property type="entry name" value="IcmF-related"/>
    <property type="match status" value="1"/>
</dbReference>
<feature type="transmembrane region" description="Helical" evidence="1">
    <location>
        <begin position="12"/>
        <end position="34"/>
    </location>
</feature>
<gene>
    <name evidence="6" type="ORF">GFER_10135</name>
</gene>
<dbReference type="InterPro" id="IPR048677">
    <property type="entry name" value="TssM1_hel"/>
</dbReference>
<dbReference type="InterPro" id="IPR017731">
    <property type="entry name" value="TssM1-like"/>
</dbReference>
<evidence type="ECO:0000259" key="3">
    <source>
        <dbReference type="Pfam" id="PF06761"/>
    </source>
</evidence>
<dbReference type="InterPro" id="IPR010623">
    <property type="entry name" value="IcmF_C"/>
</dbReference>
<evidence type="ECO:0000259" key="5">
    <source>
        <dbReference type="Pfam" id="PF21070"/>
    </source>
</evidence>
<dbReference type="Pfam" id="PF21070">
    <property type="entry name" value="IcmF_helical"/>
    <property type="match status" value="1"/>
</dbReference>
<evidence type="ECO:0000259" key="4">
    <source>
        <dbReference type="Pfam" id="PF14331"/>
    </source>
</evidence>
<feature type="domain" description="Type VI secretion system component TssM1 N-terminal" evidence="4">
    <location>
        <begin position="191"/>
        <end position="445"/>
    </location>
</feature>
<dbReference type="RefSeq" id="WP_040099143.1">
    <property type="nucleotide sequence ID" value="NZ_JWJD01000003.1"/>
</dbReference>